<evidence type="ECO:0000259" key="8">
    <source>
        <dbReference type="PROSITE" id="PS51384"/>
    </source>
</evidence>
<dbReference type="PROSITE" id="PS51085">
    <property type="entry name" value="2FE2S_FER_2"/>
    <property type="match status" value="1"/>
</dbReference>
<dbReference type="SUPFAM" id="SSF54292">
    <property type="entry name" value="2Fe-2S ferredoxin-like"/>
    <property type="match status" value="1"/>
</dbReference>
<dbReference type="InterPro" id="IPR050415">
    <property type="entry name" value="MRET"/>
</dbReference>
<dbReference type="InterPro" id="IPR036010">
    <property type="entry name" value="2Fe-2S_ferredoxin-like_sf"/>
</dbReference>
<dbReference type="KEGG" id="hdh:G5B40_16610"/>
<evidence type="ECO:0000256" key="5">
    <source>
        <dbReference type="ARBA" id="ARBA00023004"/>
    </source>
</evidence>
<dbReference type="GO" id="GO:0051537">
    <property type="term" value="F:2 iron, 2 sulfur cluster binding"/>
    <property type="evidence" value="ECO:0007669"/>
    <property type="project" value="UniProtKB-KW"/>
</dbReference>
<dbReference type="Gene3D" id="2.40.30.10">
    <property type="entry name" value="Translation factors"/>
    <property type="match status" value="1"/>
</dbReference>
<protein>
    <submittedName>
        <fullName evidence="9">Oxidoreductase</fullName>
    </submittedName>
</protein>
<evidence type="ECO:0000256" key="3">
    <source>
        <dbReference type="ARBA" id="ARBA00022723"/>
    </source>
</evidence>
<dbReference type="PROSITE" id="PS00197">
    <property type="entry name" value="2FE2S_FER_1"/>
    <property type="match status" value="1"/>
</dbReference>
<organism evidence="9 10">
    <name type="scientific">Pikeienuella piscinae</name>
    <dbReference type="NCBI Taxonomy" id="2748098"/>
    <lineage>
        <taxon>Bacteria</taxon>
        <taxon>Pseudomonadati</taxon>
        <taxon>Pseudomonadota</taxon>
        <taxon>Alphaproteobacteria</taxon>
        <taxon>Rhodobacterales</taxon>
        <taxon>Paracoccaceae</taxon>
        <taxon>Pikeienuella</taxon>
    </lineage>
</organism>
<keyword evidence="1" id="KW-0285">Flavoprotein</keyword>
<dbReference type="PRINTS" id="PR00409">
    <property type="entry name" value="PHDIOXRDTASE"/>
</dbReference>
<dbReference type="InterPro" id="IPR017938">
    <property type="entry name" value="Riboflavin_synthase-like_b-brl"/>
</dbReference>
<keyword evidence="6" id="KW-0411">Iron-sulfur</keyword>
<evidence type="ECO:0000256" key="1">
    <source>
        <dbReference type="ARBA" id="ARBA00022630"/>
    </source>
</evidence>
<name>A0A7L5C260_9RHOB</name>
<sequence>MVDREGEIDLRVAARRTLSADIAEFTLVAADGAALPGGEAGAHITVRTPSGAMRRYSLLDGDRNPTNYRIAVKREAASRGGSASMHDDLREGDPICAEPPVNEFPLREAPEYLLIAGGIGVTPIHAMATALSEAGKPFHVIYCAREVESAAYLDDLRTLCGDRLIAHFDGGEPARLYDFWDHFETPTKARVYCCGPAALMEEIRAISGHWPEGAVSFEDFKPVEVVRADDVAFKVKLAKSGETIDVPADRTILEAARAAGAAMASSCESGTCGTCKCRLIEGAVDHRDMVLMDEERETHIMICVSRALEGDLVIDV</sequence>
<dbReference type="Gene3D" id="3.40.50.80">
    <property type="entry name" value="Nucleotide-binding domain of ferredoxin-NADP reductase (FNR) module"/>
    <property type="match status" value="1"/>
</dbReference>
<dbReference type="Proteomes" id="UP000503336">
    <property type="component" value="Chromosome"/>
</dbReference>
<dbReference type="RefSeq" id="WP_165100883.1">
    <property type="nucleotide sequence ID" value="NZ_CP049056.1"/>
</dbReference>
<evidence type="ECO:0000313" key="9">
    <source>
        <dbReference type="EMBL" id="QIE56917.1"/>
    </source>
</evidence>
<dbReference type="InterPro" id="IPR017927">
    <property type="entry name" value="FAD-bd_FR_type"/>
</dbReference>
<gene>
    <name evidence="9" type="ORF">G5B40_16610</name>
</gene>
<dbReference type="InterPro" id="IPR039261">
    <property type="entry name" value="FNR_nucleotide-bd"/>
</dbReference>
<keyword evidence="2" id="KW-0001">2Fe-2S</keyword>
<keyword evidence="10" id="KW-1185">Reference proteome</keyword>
<dbReference type="GO" id="GO:0046872">
    <property type="term" value="F:metal ion binding"/>
    <property type="evidence" value="ECO:0007669"/>
    <property type="project" value="UniProtKB-KW"/>
</dbReference>
<feature type="domain" description="2Fe-2S ferredoxin-type" evidence="7">
    <location>
        <begin position="233"/>
        <end position="316"/>
    </location>
</feature>
<evidence type="ECO:0000259" key="7">
    <source>
        <dbReference type="PROSITE" id="PS51085"/>
    </source>
</evidence>
<evidence type="ECO:0000256" key="6">
    <source>
        <dbReference type="ARBA" id="ARBA00023014"/>
    </source>
</evidence>
<accession>A0A7L5C260</accession>
<feature type="domain" description="FAD-binding FR-type" evidence="8">
    <location>
        <begin position="5"/>
        <end position="107"/>
    </location>
</feature>
<dbReference type="SUPFAM" id="SSF52343">
    <property type="entry name" value="Ferredoxin reductase-like, C-terminal NADP-linked domain"/>
    <property type="match status" value="1"/>
</dbReference>
<proteinExistence type="predicted"/>
<dbReference type="InterPro" id="IPR006058">
    <property type="entry name" value="2Fe2S_fd_BS"/>
</dbReference>
<keyword evidence="3" id="KW-0479">Metal-binding</keyword>
<dbReference type="AlphaFoldDB" id="A0A7L5C260"/>
<evidence type="ECO:0000256" key="2">
    <source>
        <dbReference type="ARBA" id="ARBA00022714"/>
    </source>
</evidence>
<dbReference type="CDD" id="cd00207">
    <property type="entry name" value="fer2"/>
    <property type="match status" value="1"/>
</dbReference>
<dbReference type="InterPro" id="IPR012675">
    <property type="entry name" value="Beta-grasp_dom_sf"/>
</dbReference>
<keyword evidence="5" id="KW-0408">Iron</keyword>
<dbReference type="SUPFAM" id="SSF63380">
    <property type="entry name" value="Riboflavin synthase domain-like"/>
    <property type="match status" value="1"/>
</dbReference>
<dbReference type="GO" id="GO:0016491">
    <property type="term" value="F:oxidoreductase activity"/>
    <property type="evidence" value="ECO:0007669"/>
    <property type="project" value="UniProtKB-KW"/>
</dbReference>
<reference evidence="9 10" key="1">
    <citation type="submission" date="2020-02" db="EMBL/GenBank/DDBJ databases">
        <title>complete genome sequence of Rhodobacteraceae bacterium.</title>
        <authorList>
            <person name="Park J."/>
            <person name="Kim Y.-S."/>
            <person name="Kim K.-H."/>
        </authorList>
    </citation>
    <scope>NUCLEOTIDE SEQUENCE [LARGE SCALE GENOMIC DNA]</scope>
    <source>
        <strain evidence="9 10">RR4-56</strain>
    </source>
</reference>
<dbReference type="PANTHER" id="PTHR47354">
    <property type="entry name" value="NADH OXIDOREDUCTASE HCR"/>
    <property type="match status" value="1"/>
</dbReference>
<dbReference type="InterPro" id="IPR001041">
    <property type="entry name" value="2Fe-2S_ferredoxin-type"/>
</dbReference>
<dbReference type="EMBL" id="CP049056">
    <property type="protein sequence ID" value="QIE56917.1"/>
    <property type="molecule type" value="Genomic_DNA"/>
</dbReference>
<evidence type="ECO:0000313" key="10">
    <source>
        <dbReference type="Proteomes" id="UP000503336"/>
    </source>
</evidence>
<dbReference type="PANTHER" id="PTHR47354:SF1">
    <property type="entry name" value="CARNITINE MONOOXYGENASE REDUCTASE SUBUNIT"/>
    <property type="match status" value="1"/>
</dbReference>
<dbReference type="PROSITE" id="PS51384">
    <property type="entry name" value="FAD_FR"/>
    <property type="match status" value="1"/>
</dbReference>
<keyword evidence="4" id="KW-0560">Oxidoreductase</keyword>
<dbReference type="Pfam" id="PF00111">
    <property type="entry name" value="Fer2"/>
    <property type="match status" value="1"/>
</dbReference>
<dbReference type="Gene3D" id="3.10.20.30">
    <property type="match status" value="1"/>
</dbReference>
<evidence type="ECO:0000256" key="4">
    <source>
        <dbReference type="ARBA" id="ARBA00023002"/>
    </source>
</evidence>
<dbReference type="CDD" id="cd06185">
    <property type="entry name" value="PDR_like"/>
    <property type="match status" value="1"/>
</dbReference>